<name>A0A5B7DRM3_PORTR</name>
<evidence type="ECO:0000313" key="3">
    <source>
        <dbReference type="EMBL" id="MPC23895.1"/>
    </source>
</evidence>
<dbReference type="AlphaFoldDB" id="A0A5B7DRM3"/>
<feature type="signal peptide" evidence="2">
    <location>
        <begin position="1"/>
        <end position="24"/>
    </location>
</feature>
<evidence type="ECO:0000256" key="2">
    <source>
        <dbReference type="SAM" id="SignalP"/>
    </source>
</evidence>
<protein>
    <recommendedName>
        <fullName evidence="5">Secreted protein</fullName>
    </recommendedName>
</protein>
<feature type="region of interest" description="Disordered" evidence="1">
    <location>
        <begin position="41"/>
        <end position="89"/>
    </location>
</feature>
<keyword evidence="4" id="KW-1185">Reference proteome</keyword>
<feature type="compositionally biased region" description="Polar residues" evidence="1">
    <location>
        <begin position="51"/>
        <end position="60"/>
    </location>
</feature>
<feature type="chain" id="PRO_5022737128" description="Secreted protein" evidence="2">
    <location>
        <begin position="25"/>
        <end position="89"/>
    </location>
</feature>
<evidence type="ECO:0000256" key="1">
    <source>
        <dbReference type="SAM" id="MobiDB-lite"/>
    </source>
</evidence>
<dbReference type="Proteomes" id="UP000324222">
    <property type="component" value="Unassembled WGS sequence"/>
</dbReference>
<sequence length="89" mass="9827">MINESLIHCCVCVCVCVYLGGGACEWQRRGQWPGERVHKEEQTCPEETPAGATTVTTLRVSSRESHHSSRPAQRHTPLGAVKTTSLRSH</sequence>
<organism evidence="3 4">
    <name type="scientific">Portunus trituberculatus</name>
    <name type="common">Swimming crab</name>
    <name type="synonym">Neptunus trituberculatus</name>
    <dbReference type="NCBI Taxonomy" id="210409"/>
    <lineage>
        <taxon>Eukaryota</taxon>
        <taxon>Metazoa</taxon>
        <taxon>Ecdysozoa</taxon>
        <taxon>Arthropoda</taxon>
        <taxon>Crustacea</taxon>
        <taxon>Multicrustacea</taxon>
        <taxon>Malacostraca</taxon>
        <taxon>Eumalacostraca</taxon>
        <taxon>Eucarida</taxon>
        <taxon>Decapoda</taxon>
        <taxon>Pleocyemata</taxon>
        <taxon>Brachyura</taxon>
        <taxon>Eubrachyura</taxon>
        <taxon>Portunoidea</taxon>
        <taxon>Portunidae</taxon>
        <taxon>Portuninae</taxon>
        <taxon>Portunus</taxon>
    </lineage>
</organism>
<comment type="caution">
    <text evidence="3">The sequence shown here is derived from an EMBL/GenBank/DDBJ whole genome shotgun (WGS) entry which is preliminary data.</text>
</comment>
<accession>A0A5B7DRM3</accession>
<evidence type="ECO:0008006" key="5">
    <source>
        <dbReference type="Google" id="ProtNLM"/>
    </source>
</evidence>
<proteinExistence type="predicted"/>
<evidence type="ECO:0000313" key="4">
    <source>
        <dbReference type="Proteomes" id="UP000324222"/>
    </source>
</evidence>
<keyword evidence="2" id="KW-0732">Signal</keyword>
<gene>
    <name evidence="3" type="ORF">E2C01_016962</name>
</gene>
<reference evidence="3 4" key="1">
    <citation type="submission" date="2019-05" db="EMBL/GenBank/DDBJ databases">
        <title>Another draft genome of Portunus trituberculatus and its Hox gene families provides insights of decapod evolution.</title>
        <authorList>
            <person name="Jeong J.-H."/>
            <person name="Song I."/>
            <person name="Kim S."/>
            <person name="Choi T."/>
            <person name="Kim D."/>
            <person name="Ryu S."/>
            <person name="Kim W."/>
        </authorList>
    </citation>
    <scope>NUCLEOTIDE SEQUENCE [LARGE SCALE GENOMIC DNA]</scope>
    <source>
        <tissue evidence="3">Muscle</tissue>
    </source>
</reference>
<dbReference type="EMBL" id="VSRR010001265">
    <property type="protein sequence ID" value="MPC23895.1"/>
    <property type="molecule type" value="Genomic_DNA"/>
</dbReference>